<dbReference type="GO" id="GO:0008168">
    <property type="term" value="F:methyltransferase activity"/>
    <property type="evidence" value="ECO:0007669"/>
    <property type="project" value="UniProtKB-KW"/>
</dbReference>
<dbReference type="NCBIfam" id="TIGR00027">
    <property type="entry name" value="mthyl_TIGR00027"/>
    <property type="match status" value="1"/>
</dbReference>
<dbReference type="PANTHER" id="PTHR43619">
    <property type="entry name" value="S-ADENOSYL-L-METHIONINE-DEPENDENT METHYLTRANSFERASE YKTD-RELATED"/>
    <property type="match status" value="1"/>
</dbReference>
<dbReference type="Pfam" id="PF04072">
    <property type="entry name" value="LCM"/>
    <property type="match status" value="1"/>
</dbReference>
<evidence type="ECO:0008006" key="6">
    <source>
        <dbReference type="Google" id="ProtNLM"/>
    </source>
</evidence>
<gene>
    <name evidence="4" type="ORF">DLAC_01402</name>
</gene>
<dbReference type="GO" id="GO:0032259">
    <property type="term" value="P:methylation"/>
    <property type="evidence" value="ECO:0007669"/>
    <property type="project" value="UniProtKB-KW"/>
</dbReference>
<evidence type="ECO:0000256" key="3">
    <source>
        <dbReference type="ARBA" id="ARBA00022679"/>
    </source>
</evidence>
<evidence type="ECO:0000313" key="4">
    <source>
        <dbReference type="EMBL" id="KYR01898.1"/>
    </source>
</evidence>
<evidence type="ECO:0000313" key="5">
    <source>
        <dbReference type="Proteomes" id="UP000076078"/>
    </source>
</evidence>
<dbReference type="InterPro" id="IPR011610">
    <property type="entry name" value="SAM_mthyl_Trfase_ML2640-like"/>
</dbReference>
<dbReference type="Proteomes" id="UP000076078">
    <property type="component" value="Unassembled WGS sequence"/>
</dbReference>
<keyword evidence="2" id="KW-0489">Methyltransferase</keyword>
<dbReference type="InParanoid" id="A0A152A6M4"/>
<sequence length="376" mass="43020">MSTEKDQNEVINGVARTSLFVAACRAIITNKYLELVQKKELNISDTLLKNHIDGMISKGHYMDLGEVNESIDYFNGSGKICIYDPYAYFFINTKDSQQLLIQTVKKHQFHEEKEKEGEKEGDKKSGSFFEYINSVPLLVSWTVVLSRSTLLRMAFRTKYIDDYVMNNCHSFEQLVICGAGLDARSKRLPIPASCRVYEIDLPHVVEYKLKMLEMANQYVDQVSQCQITMIADDLTQPSWIQKLKDNGYQSDKPTFWLLEGLVMYLSKSQLDFLFSTINQLSATKSKILVHTLTPGFVDNSTTTPTSPKSPNQLDWTLLKEEFISRHEDPIQEILIPNGFSKDTSSVTYRDLIDLYQFNNTPAFVKTSQTHFSIGTK</sequence>
<dbReference type="OrthoDB" id="18859at2759"/>
<dbReference type="SUPFAM" id="SSF53335">
    <property type="entry name" value="S-adenosyl-L-methionine-dependent methyltransferases"/>
    <property type="match status" value="1"/>
</dbReference>
<name>A0A152A6M4_TIELA</name>
<comment type="similarity">
    <text evidence="1">Belongs to the UPF0677 family.</text>
</comment>
<dbReference type="InterPro" id="IPR007213">
    <property type="entry name" value="Ppm1/Ppm2/Tcmp"/>
</dbReference>
<dbReference type="InterPro" id="IPR029063">
    <property type="entry name" value="SAM-dependent_MTases_sf"/>
</dbReference>
<dbReference type="STRING" id="361077.A0A152A6M4"/>
<dbReference type="PANTHER" id="PTHR43619:SF2">
    <property type="entry name" value="S-ADENOSYL-L-METHIONINE-DEPENDENT METHYLTRANSFERASES SUPERFAMILY PROTEIN"/>
    <property type="match status" value="1"/>
</dbReference>
<accession>A0A152A6M4</accession>
<dbReference type="Gene3D" id="3.40.50.150">
    <property type="entry name" value="Vaccinia Virus protein VP39"/>
    <property type="match status" value="1"/>
</dbReference>
<keyword evidence="5" id="KW-1185">Reference proteome</keyword>
<protein>
    <recommendedName>
        <fullName evidence="6">S-adenosyl-L-methionine-dependent methyltransferase</fullName>
    </recommendedName>
</protein>
<reference evidence="4 5" key="1">
    <citation type="submission" date="2015-12" db="EMBL/GenBank/DDBJ databases">
        <title>Dictyostelia acquired genes for synthesis and detection of signals that induce cell-type specialization by lateral gene transfer from prokaryotes.</title>
        <authorList>
            <person name="Gloeckner G."/>
            <person name="Schaap P."/>
        </authorList>
    </citation>
    <scope>NUCLEOTIDE SEQUENCE [LARGE SCALE GENOMIC DNA]</scope>
    <source>
        <strain evidence="4 5">TK</strain>
    </source>
</reference>
<organism evidence="4 5">
    <name type="scientific">Tieghemostelium lacteum</name>
    <name type="common">Slime mold</name>
    <name type="synonym">Dictyostelium lacteum</name>
    <dbReference type="NCBI Taxonomy" id="361077"/>
    <lineage>
        <taxon>Eukaryota</taxon>
        <taxon>Amoebozoa</taxon>
        <taxon>Evosea</taxon>
        <taxon>Eumycetozoa</taxon>
        <taxon>Dictyostelia</taxon>
        <taxon>Dictyosteliales</taxon>
        <taxon>Raperosteliaceae</taxon>
        <taxon>Tieghemostelium</taxon>
    </lineage>
</organism>
<keyword evidence="3" id="KW-0808">Transferase</keyword>
<dbReference type="EMBL" id="LODT01000005">
    <property type="protein sequence ID" value="KYR01898.1"/>
    <property type="molecule type" value="Genomic_DNA"/>
</dbReference>
<proteinExistence type="inferred from homology"/>
<comment type="caution">
    <text evidence="4">The sequence shown here is derived from an EMBL/GenBank/DDBJ whole genome shotgun (WGS) entry which is preliminary data.</text>
</comment>
<evidence type="ECO:0000256" key="1">
    <source>
        <dbReference type="ARBA" id="ARBA00008138"/>
    </source>
</evidence>
<dbReference type="OMA" id="GFNPAMH"/>
<evidence type="ECO:0000256" key="2">
    <source>
        <dbReference type="ARBA" id="ARBA00022603"/>
    </source>
</evidence>
<dbReference type="AlphaFoldDB" id="A0A152A6M4"/>